<dbReference type="EMBL" id="LVVY01000119">
    <property type="protein sequence ID" value="OAM74554.1"/>
    <property type="molecule type" value="Genomic_DNA"/>
</dbReference>
<dbReference type="FunFam" id="3.30.70.360:FF:000004">
    <property type="entry name" value="Peptidase M20 domain-containing protein 2"/>
    <property type="match status" value="1"/>
</dbReference>
<dbReference type="PANTHER" id="PTHR30575">
    <property type="entry name" value="PEPTIDASE M20"/>
    <property type="match status" value="1"/>
</dbReference>
<dbReference type="PIRSF" id="PIRSF037227">
    <property type="entry name" value="Aminobenzoyl-glu_utiliz_pB"/>
    <property type="match status" value="1"/>
</dbReference>
<name>A0A178HRA0_9HYPH</name>
<accession>A0A178HRA0</accession>
<dbReference type="PANTHER" id="PTHR30575:SF0">
    <property type="entry name" value="XAA-ARG DIPEPTIDASE"/>
    <property type="match status" value="1"/>
</dbReference>
<sequence length="468" mass="49170">MEQGSTDLLAAEIQRLAPVFTALADDIWATPELCFNEHRSVAAQIGAMEAHGFRITRNVGGLETAFTADWGGDGAADGPLIAFLGEFDALPGLSQVAGIAEARPLEPGGNGHGCGHNLLGSGSMLAAIALSQVLARSGIKARLRYYGCPAEEGGWGKAIMVRAGAFDGVTAAIGWHPGTFNGVRARSTLAISNRIYRFEGRAAHAAMAPHLGRSALDAVELMNIGANFLREHMPADARLHYAITDAGGHAPGVVQARAEVLYMIRSPERDELQDLVARVDDIAQGAALMTGTAFEIVPQGGAANVLPNAPLCAVMHGVMMRLGRLSFTEAERAFAADIRATLANVAATDRRDAALPDALLPAGEGLVPLHEGLRAYDGRMAQGTGSTDVGDVSWVVSVVECATATWAAGTASHSWQVVAQGKSPGAHRAMIRAAEIMAGTGLEIILRPEIQAEAWQDHARRRAGRSYE</sequence>
<dbReference type="GO" id="GO:0046657">
    <property type="term" value="P:folic acid catabolic process"/>
    <property type="evidence" value="ECO:0007669"/>
    <property type="project" value="TreeGrafter"/>
</dbReference>
<dbReference type="GO" id="GO:0071713">
    <property type="term" value="F:para-aminobenzoyl-glutamate hydrolase activity"/>
    <property type="evidence" value="ECO:0007669"/>
    <property type="project" value="TreeGrafter"/>
</dbReference>
<dbReference type="InterPro" id="IPR036264">
    <property type="entry name" value="Bact_exopeptidase_dim_dom"/>
</dbReference>
<evidence type="ECO:0000313" key="3">
    <source>
        <dbReference type="EMBL" id="OAM74554.1"/>
    </source>
</evidence>
<dbReference type="RefSeq" id="WP_067458835.1">
    <property type="nucleotide sequence ID" value="NZ_LVVY01000119.1"/>
</dbReference>
<organism evidence="3 4">
    <name type="scientific">Devosia elaeis</name>
    <dbReference type="NCBI Taxonomy" id="1770058"/>
    <lineage>
        <taxon>Bacteria</taxon>
        <taxon>Pseudomonadati</taxon>
        <taxon>Pseudomonadota</taxon>
        <taxon>Alphaproteobacteria</taxon>
        <taxon>Hyphomicrobiales</taxon>
        <taxon>Devosiaceae</taxon>
        <taxon>Devosia</taxon>
    </lineage>
</organism>
<proteinExistence type="predicted"/>
<dbReference type="Proteomes" id="UP000078389">
    <property type="component" value="Unassembled WGS sequence"/>
</dbReference>
<dbReference type="Pfam" id="PF07687">
    <property type="entry name" value="M20_dimer"/>
    <property type="match status" value="1"/>
</dbReference>
<dbReference type="InterPro" id="IPR002933">
    <property type="entry name" value="Peptidase_M20"/>
</dbReference>
<dbReference type="SUPFAM" id="SSF53187">
    <property type="entry name" value="Zn-dependent exopeptidases"/>
    <property type="match status" value="1"/>
</dbReference>
<protein>
    <submittedName>
        <fullName evidence="3">Peptidase M20</fullName>
    </submittedName>
</protein>
<keyword evidence="1" id="KW-0378">Hydrolase</keyword>
<feature type="domain" description="Peptidase M20 dimerisation" evidence="2">
    <location>
        <begin position="197"/>
        <end position="284"/>
    </location>
</feature>
<reference evidence="3 4" key="1">
    <citation type="submission" date="2016-03" db="EMBL/GenBank/DDBJ databases">
        <title>Genome sequencing of Devosia sp. S37.</title>
        <authorList>
            <person name="Mohd Nor M."/>
        </authorList>
    </citation>
    <scope>NUCLEOTIDE SEQUENCE [LARGE SCALE GENOMIC DNA]</scope>
    <source>
        <strain evidence="3 4">S37</strain>
    </source>
</reference>
<dbReference type="NCBIfam" id="TIGR01891">
    <property type="entry name" value="amidohydrolases"/>
    <property type="match status" value="1"/>
</dbReference>
<dbReference type="Gene3D" id="3.30.70.360">
    <property type="match status" value="1"/>
</dbReference>
<dbReference type="OrthoDB" id="9781032at2"/>
<evidence type="ECO:0000256" key="1">
    <source>
        <dbReference type="ARBA" id="ARBA00022801"/>
    </source>
</evidence>
<dbReference type="InterPro" id="IPR052030">
    <property type="entry name" value="Peptidase_M20/M20A_hydrolases"/>
</dbReference>
<keyword evidence="4" id="KW-1185">Reference proteome</keyword>
<dbReference type="InterPro" id="IPR011650">
    <property type="entry name" value="Peptidase_M20_dimer"/>
</dbReference>
<comment type="caution">
    <text evidence="3">The sequence shown here is derived from an EMBL/GenBank/DDBJ whole genome shotgun (WGS) entry which is preliminary data.</text>
</comment>
<evidence type="ECO:0000313" key="4">
    <source>
        <dbReference type="Proteomes" id="UP000078389"/>
    </source>
</evidence>
<dbReference type="Pfam" id="PF01546">
    <property type="entry name" value="Peptidase_M20"/>
    <property type="match status" value="1"/>
</dbReference>
<dbReference type="InterPro" id="IPR017439">
    <property type="entry name" value="Amidohydrolase"/>
</dbReference>
<dbReference type="Gene3D" id="3.40.630.10">
    <property type="entry name" value="Zn peptidases"/>
    <property type="match status" value="2"/>
</dbReference>
<dbReference type="AlphaFoldDB" id="A0A178HRA0"/>
<dbReference type="SUPFAM" id="SSF55031">
    <property type="entry name" value="Bacterial exopeptidase dimerisation domain"/>
    <property type="match status" value="1"/>
</dbReference>
<dbReference type="InterPro" id="IPR017145">
    <property type="entry name" value="Aminobenzoyl-glu_utiliz_pB"/>
</dbReference>
<dbReference type="GO" id="GO:0005737">
    <property type="term" value="C:cytoplasm"/>
    <property type="evidence" value="ECO:0007669"/>
    <property type="project" value="TreeGrafter"/>
</dbReference>
<dbReference type="GO" id="GO:0016805">
    <property type="term" value="F:dipeptidase activity"/>
    <property type="evidence" value="ECO:0007669"/>
    <property type="project" value="TreeGrafter"/>
</dbReference>
<gene>
    <name evidence="3" type="ORF">A3840_15550</name>
</gene>
<evidence type="ECO:0000259" key="2">
    <source>
        <dbReference type="Pfam" id="PF07687"/>
    </source>
</evidence>